<evidence type="ECO:0000313" key="3">
    <source>
        <dbReference type="Proteomes" id="UP000009173"/>
    </source>
</evidence>
<keyword evidence="1" id="KW-0472">Membrane</keyword>
<keyword evidence="1" id="KW-0812">Transmembrane</keyword>
<dbReference type="RefSeq" id="WP_011792044.1">
    <property type="nucleotide sequence ID" value="NC_008751.1"/>
</dbReference>
<evidence type="ECO:0000313" key="2">
    <source>
        <dbReference type="EMBL" id="ABM28101.1"/>
    </source>
</evidence>
<organism evidence="2 3">
    <name type="scientific">Nitratidesulfovibrio vulgaris (strain DP4)</name>
    <name type="common">Desulfovibrio vulgaris</name>
    <dbReference type="NCBI Taxonomy" id="391774"/>
    <lineage>
        <taxon>Bacteria</taxon>
        <taxon>Pseudomonadati</taxon>
        <taxon>Thermodesulfobacteriota</taxon>
        <taxon>Desulfovibrionia</taxon>
        <taxon>Desulfovibrionales</taxon>
        <taxon>Desulfovibrionaceae</taxon>
        <taxon>Nitratidesulfovibrio</taxon>
    </lineage>
</organism>
<dbReference type="HOGENOM" id="CLU_199054_0_0_7"/>
<sequence length="91" mass="10140" precursor="true">MEPFSWTAFFVYVAISTVVSAASYLLQRKPPRPDTPKPATLDQFDVPTAEEGRSIPVVFGTVWHESPNVVWYGDLRTEPVKEKSGKSRGGK</sequence>
<gene>
    <name evidence="2" type="ordered locus">Dvul_1081</name>
</gene>
<feature type="transmembrane region" description="Helical" evidence="1">
    <location>
        <begin position="6"/>
        <end position="26"/>
    </location>
</feature>
<dbReference type="KEGG" id="dvl:Dvul_1081"/>
<proteinExistence type="predicted"/>
<name>A0A0H3A7G3_NITV4</name>
<dbReference type="EMBL" id="CP000527">
    <property type="protein sequence ID" value="ABM28101.1"/>
    <property type="molecule type" value="Genomic_DNA"/>
</dbReference>
<protein>
    <submittedName>
        <fullName evidence="2">Uncharacterized protein</fullName>
    </submittedName>
</protein>
<reference evidence="3" key="1">
    <citation type="journal article" date="2009" name="Environ. Microbiol.">
        <title>Contribution of mobile genetic elements to Desulfovibrio vulgaris genome plasticity.</title>
        <authorList>
            <person name="Walker C.B."/>
            <person name="Stolyar S."/>
            <person name="Chivian D."/>
            <person name="Pinel N."/>
            <person name="Gabster J.A."/>
            <person name="Dehal P.S."/>
            <person name="He Z."/>
            <person name="Yang Z.K."/>
            <person name="Yen H.C."/>
            <person name="Zhou J."/>
            <person name="Wall J.D."/>
            <person name="Hazen T.C."/>
            <person name="Arkin A.P."/>
            <person name="Stahl D.A."/>
        </authorList>
    </citation>
    <scope>NUCLEOTIDE SEQUENCE [LARGE SCALE GENOMIC DNA]</scope>
    <source>
        <strain evidence="3">DP4</strain>
    </source>
</reference>
<keyword evidence="1" id="KW-1133">Transmembrane helix</keyword>
<accession>A0A0H3A7G3</accession>
<dbReference type="Proteomes" id="UP000009173">
    <property type="component" value="Chromosome"/>
</dbReference>
<dbReference type="AlphaFoldDB" id="A0A0H3A7G3"/>
<evidence type="ECO:0000256" key="1">
    <source>
        <dbReference type="SAM" id="Phobius"/>
    </source>
</evidence>